<dbReference type="EMBL" id="PSRQ01000031">
    <property type="protein sequence ID" value="PWU23533.1"/>
    <property type="molecule type" value="Genomic_DNA"/>
</dbReference>
<keyword evidence="1" id="KW-0812">Transmembrane</keyword>
<dbReference type="AlphaFoldDB" id="A0A317JQ20"/>
<feature type="transmembrane region" description="Helical" evidence="1">
    <location>
        <begin position="86"/>
        <end position="105"/>
    </location>
</feature>
<evidence type="ECO:0000313" key="3">
    <source>
        <dbReference type="Proteomes" id="UP000246104"/>
    </source>
</evidence>
<gene>
    <name evidence="2" type="ORF">C5B42_02690</name>
</gene>
<evidence type="ECO:0000313" key="2">
    <source>
        <dbReference type="EMBL" id="PWU23533.1"/>
    </source>
</evidence>
<sequence length="146" mass="16337">MAKAKIVPQSQNTGMMFTISFVIVAIVNALVIGLANIYFPKQVVLGTMSLTTLWAIILSASTISLLTLLVMPFLRVYEMNRKKMMSPIELMIAYFFVNVVSLWLVTRVSQVFGLGVSSFIIVLILGFILDMVQGIIMMQVDKMRTH</sequence>
<feature type="transmembrane region" description="Helical" evidence="1">
    <location>
        <begin position="51"/>
        <end position="74"/>
    </location>
</feature>
<name>A0A317JQ20_9BACT</name>
<comment type="caution">
    <text evidence="2">The sequence shown here is derived from an EMBL/GenBank/DDBJ whole genome shotgun (WGS) entry which is preliminary data.</text>
</comment>
<feature type="transmembrane region" description="Helical" evidence="1">
    <location>
        <begin position="111"/>
        <end position="136"/>
    </location>
</feature>
<proteinExistence type="predicted"/>
<accession>A0A317JQ20</accession>
<keyword evidence="1" id="KW-0472">Membrane</keyword>
<feature type="transmembrane region" description="Helical" evidence="1">
    <location>
        <begin position="12"/>
        <end position="39"/>
    </location>
</feature>
<dbReference type="Proteomes" id="UP000246104">
    <property type="component" value="Unassembled WGS sequence"/>
</dbReference>
<reference evidence="2 3" key="1">
    <citation type="submission" date="2018-02" db="EMBL/GenBank/DDBJ databases">
        <title>Genomic Reconstructions from Amazon Rainforest and Pasture Soil Reveal Novel Insights into the Physiology of Candidate Phyla in Tropical Sites.</title>
        <authorList>
            <person name="Kroeger M.E."/>
            <person name="Delmont T."/>
            <person name="Eren A.M."/>
            <person name="Guo J."/>
            <person name="Meyer K.M."/>
            <person name="Khan K."/>
            <person name="Rodrigues J.L.M."/>
            <person name="Bohannan B.J.M."/>
            <person name="Tringe S."/>
            <person name="Borges C.D."/>
            <person name="Tiedje J."/>
            <person name="Tsai S.M."/>
            <person name="Nusslein K."/>
        </authorList>
    </citation>
    <scope>NUCLEOTIDE SEQUENCE [LARGE SCALE GENOMIC DNA]</scope>
    <source>
        <strain evidence="2">Amazon FNV 2010 28 9</strain>
    </source>
</reference>
<organism evidence="2 3">
    <name type="scientific">Candidatus Cerribacteria bacterium 'Amazon FNV 2010 28 9'</name>
    <dbReference type="NCBI Taxonomy" id="2081795"/>
    <lineage>
        <taxon>Bacteria</taxon>
        <taxon>Candidatus Cerribacteria</taxon>
    </lineage>
</organism>
<evidence type="ECO:0000256" key="1">
    <source>
        <dbReference type="SAM" id="Phobius"/>
    </source>
</evidence>
<keyword evidence="1" id="KW-1133">Transmembrane helix</keyword>
<protein>
    <submittedName>
        <fullName evidence="2">Uncharacterized protein</fullName>
    </submittedName>
</protein>